<keyword evidence="2" id="KW-0732">Signal</keyword>
<feature type="transmembrane region" description="Helical" evidence="1">
    <location>
        <begin position="185"/>
        <end position="209"/>
    </location>
</feature>
<keyword evidence="1" id="KW-1133">Transmembrane helix</keyword>
<keyword evidence="1" id="KW-0812">Transmembrane</keyword>
<evidence type="ECO:0000256" key="1">
    <source>
        <dbReference type="SAM" id="Phobius"/>
    </source>
</evidence>
<dbReference type="CTD" id="20247915"/>
<dbReference type="AlphaFoldDB" id="V4BL23"/>
<keyword evidence="4" id="KW-1185">Reference proteome</keyword>
<accession>V4BL23</accession>
<keyword evidence="1" id="KW-0472">Membrane</keyword>
<dbReference type="GeneID" id="20247915"/>
<evidence type="ECO:0000313" key="4">
    <source>
        <dbReference type="Proteomes" id="UP000030746"/>
    </source>
</evidence>
<gene>
    <name evidence="3" type="ORF">LOTGIDRAFT_229164</name>
</gene>
<dbReference type="RefSeq" id="XP_009060318.1">
    <property type="nucleotide sequence ID" value="XM_009062070.1"/>
</dbReference>
<dbReference type="OrthoDB" id="6084743at2759"/>
<dbReference type="HOGENOM" id="CLU_947617_0_0_1"/>
<proteinExistence type="predicted"/>
<sequence length="294" mass="32862">MVTSRWILLALLAVINFETVVTQDICRRFPFPQSLNTYSICQKLTGSINNQMQNIVINCADASIVELGKIEIGYRDRQCQGIISYIGCCFGTRIPSNSSIVCQSQVDITGTTNRLLEFRNAILRECRGRSSCTYQLSLQPLLEQVFTDAYFVYLSVDYTCSSDSMGPSTPKTDSSPGGDKNGVLITGWIVAAVIFVLFIVTIAVVVFLYRQNREKVQKCIPKSSLQKPTKPLSPLPSVPYDIRNSSYTALDDREYNTIPNDYEKIQMENSVDHEYLEPTAPSEYSVATSVVTPH</sequence>
<dbReference type="Proteomes" id="UP000030746">
    <property type="component" value="Unassembled WGS sequence"/>
</dbReference>
<organism evidence="3 4">
    <name type="scientific">Lottia gigantea</name>
    <name type="common">Giant owl limpet</name>
    <dbReference type="NCBI Taxonomy" id="225164"/>
    <lineage>
        <taxon>Eukaryota</taxon>
        <taxon>Metazoa</taxon>
        <taxon>Spiralia</taxon>
        <taxon>Lophotrochozoa</taxon>
        <taxon>Mollusca</taxon>
        <taxon>Gastropoda</taxon>
        <taxon>Patellogastropoda</taxon>
        <taxon>Lottioidea</taxon>
        <taxon>Lottiidae</taxon>
        <taxon>Lottia</taxon>
    </lineage>
</organism>
<feature type="chain" id="PRO_5004717890" description="SUEL-type lectin domain-containing protein" evidence="2">
    <location>
        <begin position="23"/>
        <end position="294"/>
    </location>
</feature>
<evidence type="ECO:0008006" key="5">
    <source>
        <dbReference type="Google" id="ProtNLM"/>
    </source>
</evidence>
<dbReference type="KEGG" id="lgi:LOTGIDRAFT_229164"/>
<name>V4BL23_LOTGI</name>
<dbReference type="EMBL" id="KB202619">
    <property type="protein sequence ID" value="ESO89289.1"/>
    <property type="molecule type" value="Genomic_DNA"/>
</dbReference>
<protein>
    <recommendedName>
        <fullName evidence="5">SUEL-type lectin domain-containing protein</fullName>
    </recommendedName>
</protein>
<evidence type="ECO:0000313" key="3">
    <source>
        <dbReference type="EMBL" id="ESO89289.1"/>
    </source>
</evidence>
<feature type="signal peptide" evidence="2">
    <location>
        <begin position="1"/>
        <end position="22"/>
    </location>
</feature>
<reference evidence="3 4" key="1">
    <citation type="journal article" date="2013" name="Nature">
        <title>Insights into bilaterian evolution from three spiralian genomes.</title>
        <authorList>
            <person name="Simakov O."/>
            <person name="Marletaz F."/>
            <person name="Cho S.J."/>
            <person name="Edsinger-Gonzales E."/>
            <person name="Havlak P."/>
            <person name="Hellsten U."/>
            <person name="Kuo D.H."/>
            <person name="Larsson T."/>
            <person name="Lv J."/>
            <person name="Arendt D."/>
            <person name="Savage R."/>
            <person name="Osoegawa K."/>
            <person name="de Jong P."/>
            <person name="Grimwood J."/>
            <person name="Chapman J.A."/>
            <person name="Shapiro H."/>
            <person name="Aerts A."/>
            <person name="Otillar R.P."/>
            <person name="Terry A.Y."/>
            <person name="Boore J.L."/>
            <person name="Grigoriev I.V."/>
            <person name="Lindberg D.R."/>
            <person name="Seaver E.C."/>
            <person name="Weisblat D.A."/>
            <person name="Putnam N.H."/>
            <person name="Rokhsar D.S."/>
        </authorList>
    </citation>
    <scope>NUCLEOTIDE SEQUENCE [LARGE SCALE GENOMIC DNA]</scope>
</reference>
<evidence type="ECO:0000256" key="2">
    <source>
        <dbReference type="SAM" id="SignalP"/>
    </source>
</evidence>